<keyword evidence="3 5" id="KW-1133">Transmembrane helix</keyword>
<dbReference type="SUPFAM" id="SSF81321">
    <property type="entry name" value="Family A G protein-coupled receptor-like"/>
    <property type="match status" value="1"/>
</dbReference>
<keyword evidence="7" id="KW-1185">Reference proteome</keyword>
<organism evidence="6 7">
    <name type="scientific">Myripristis murdjan</name>
    <name type="common">pinecone soldierfish</name>
    <dbReference type="NCBI Taxonomy" id="586833"/>
    <lineage>
        <taxon>Eukaryota</taxon>
        <taxon>Metazoa</taxon>
        <taxon>Chordata</taxon>
        <taxon>Craniata</taxon>
        <taxon>Vertebrata</taxon>
        <taxon>Euteleostomi</taxon>
        <taxon>Actinopterygii</taxon>
        <taxon>Neopterygii</taxon>
        <taxon>Teleostei</taxon>
        <taxon>Neoteleostei</taxon>
        <taxon>Acanthomorphata</taxon>
        <taxon>Holocentriformes</taxon>
        <taxon>Holocentridae</taxon>
        <taxon>Myripristis</taxon>
    </lineage>
</organism>
<evidence type="ECO:0000256" key="4">
    <source>
        <dbReference type="ARBA" id="ARBA00023136"/>
    </source>
</evidence>
<dbReference type="InParanoid" id="A0A667YK23"/>
<dbReference type="PANTHER" id="PTHR26451">
    <property type="entry name" value="G_PROTEIN_RECEP_F1_2 DOMAIN-CONTAINING PROTEIN"/>
    <property type="match status" value="1"/>
</dbReference>
<dbReference type="Proteomes" id="UP000472263">
    <property type="component" value="Chromosome 14"/>
</dbReference>
<reference evidence="6" key="2">
    <citation type="submission" date="2025-08" db="UniProtKB">
        <authorList>
            <consortium name="Ensembl"/>
        </authorList>
    </citation>
    <scope>IDENTIFICATION</scope>
</reference>
<dbReference type="InterPro" id="IPR052921">
    <property type="entry name" value="GPCR1_Superfamily_Member"/>
</dbReference>
<feature type="transmembrane region" description="Helical" evidence="5">
    <location>
        <begin position="122"/>
        <end position="150"/>
    </location>
</feature>
<dbReference type="GeneTree" id="ENSGT00940000163093"/>
<reference evidence="6" key="3">
    <citation type="submission" date="2025-09" db="UniProtKB">
        <authorList>
            <consortium name="Ensembl"/>
        </authorList>
    </citation>
    <scope>IDENTIFICATION</scope>
</reference>
<dbReference type="PANTHER" id="PTHR26451:SF866">
    <property type="entry name" value="ODORANT RECEPTOR-RELATED"/>
    <property type="match status" value="1"/>
</dbReference>
<evidence type="ECO:0000256" key="2">
    <source>
        <dbReference type="ARBA" id="ARBA00022692"/>
    </source>
</evidence>
<comment type="subcellular location">
    <subcellularLocation>
        <location evidence="1">Membrane</location>
    </subcellularLocation>
</comment>
<evidence type="ECO:0000256" key="5">
    <source>
        <dbReference type="SAM" id="Phobius"/>
    </source>
</evidence>
<evidence type="ECO:0000256" key="3">
    <source>
        <dbReference type="ARBA" id="ARBA00022989"/>
    </source>
</evidence>
<protein>
    <submittedName>
        <fullName evidence="6">Odorant receptor 131-2-like</fullName>
    </submittedName>
</protein>
<dbReference type="GO" id="GO:0016020">
    <property type="term" value="C:membrane"/>
    <property type="evidence" value="ECO:0007669"/>
    <property type="project" value="UniProtKB-SubCell"/>
</dbReference>
<dbReference type="AlphaFoldDB" id="A0A667YK23"/>
<accession>A0A667YK23</accession>
<feature type="transmembrane region" description="Helical" evidence="5">
    <location>
        <begin position="56"/>
        <end position="80"/>
    </location>
</feature>
<gene>
    <name evidence="6" type="primary">LOC115371059</name>
</gene>
<feature type="transmembrane region" description="Helical" evidence="5">
    <location>
        <begin position="92"/>
        <end position="116"/>
    </location>
</feature>
<keyword evidence="4 5" id="KW-0472">Membrane</keyword>
<evidence type="ECO:0000256" key="1">
    <source>
        <dbReference type="ARBA" id="ARBA00004370"/>
    </source>
</evidence>
<name>A0A667YK23_9TELE</name>
<dbReference type="CDD" id="cd00637">
    <property type="entry name" value="7tm_classA_rhodopsin-like"/>
    <property type="match status" value="1"/>
</dbReference>
<dbReference type="GO" id="GO:0004984">
    <property type="term" value="F:olfactory receptor activity"/>
    <property type="evidence" value="ECO:0007669"/>
    <property type="project" value="TreeGrafter"/>
</dbReference>
<evidence type="ECO:0000313" key="6">
    <source>
        <dbReference type="Ensembl" id="ENSMMDP00005030790.1"/>
    </source>
</evidence>
<evidence type="ECO:0000313" key="7">
    <source>
        <dbReference type="Proteomes" id="UP000472263"/>
    </source>
</evidence>
<dbReference type="Ensembl" id="ENSMMDT00005031496.1">
    <property type="protein sequence ID" value="ENSMMDP00005030790.1"/>
    <property type="gene ID" value="ENSMMDG00005014565.1"/>
</dbReference>
<dbReference type="InterPro" id="IPR000276">
    <property type="entry name" value="GPCR_Rhodpsn"/>
</dbReference>
<dbReference type="FunFam" id="1.20.1070.10:FF:000096">
    <property type="entry name" value="Odorant receptor 131-2"/>
    <property type="match status" value="1"/>
</dbReference>
<sequence length="355" mass="39740">TGACTGRRLALEVCITAAGDNRDILFFRKISNLLKMPRTNYNNTAGLKYHTTQETLLYASLSIGPICIFLYINSVLLFTLRSKLVFCETPRYILLYNLLFADTVYLVSSSLLYLLAICRIKLTFYMCSVVILPTLLVCSISPLTLTVMSLERFVAICYPLRHAVIITIRSTGVAITMVWLTSSLHIIICVLILLCSNTELPFDLQMKNFCSEEAVFLVPMSHHFNTAYSGIIFLSAGVTIICSYIGVMLVARSASTNKASARKATETLLLHLFQLGLILISTFHSNIITAAATIMERSHVLRLRSLSFVCLNILPRCLSTFIYGLRDQTIRPFLIQHLCCQWRCSAFLNKANAGE</sequence>
<dbReference type="Pfam" id="PF00001">
    <property type="entry name" value="7tm_1"/>
    <property type="match status" value="1"/>
</dbReference>
<dbReference type="GO" id="GO:0004930">
    <property type="term" value="F:G protein-coupled receptor activity"/>
    <property type="evidence" value="ECO:0007669"/>
    <property type="project" value="InterPro"/>
</dbReference>
<feature type="transmembrane region" description="Helical" evidence="5">
    <location>
        <begin position="171"/>
        <end position="194"/>
    </location>
</feature>
<dbReference type="Gene3D" id="1.20.1070.10">
    <property type="entry name" value="Rhodopsin 7-helix transmembrane proteins"/>
    <property type="match status" value="1"/>
</dbReference>
<keyword evidence="2 5" id="KW-0812">Transmembrane</keyword>
<reference evidence="6" key="1">
    <citation type="submission" date="2019-06" db="EMBL/GenBank/DDBJ databases">
        <authorList>
            <consortium name="Wellcome Sanger Institute Data Sharing"/>
        </authorList>
    </citation>
    <scope>NUCLEOTIDE SEQUENCE [LARGE SCALE GENOMIC DNA]</scope>
</reference>
<feature type="transmembrane region" description="Helical" evidence="5">
    <location>
        <begin position="272"/>
        <end position="294"/>
    </location>
</feature>
<feature type="transmembrane region" description="Helical" evidence="5">
    <location>
        <begin position="227"/>
        <end position="251"/>
    </location>
</feature>
<proteinExistence type="predicted"/>
<dbReference type="GO" id="GO:0005549">
    <property type="term" value="F:odorant binding"/>
    <property type="evidence" value="ECO:0007669"/>
    <property type="project" value="TreeGrafter"/>
</dbReference>